<dbReference type="PANTHER" id="PTHR40036">
    <property type="entry name" value="MACROCIN O-METHYLTRANSFERASE"/>
    <property type="match status" value="1"/>
</dbReference>
<dbReference type="Gene3D" id="3.40.50.150">
    <property type="entry name" value="Vaccinia Virus protein VP39"/>
    <property type="match status" value="1"/>
</dbReference>
<dbReference type="Proteomes" id="UP000838686">
    <property type="component" value="Unassembled WGS sequence"/>
</dbReference>
<dbReference type="SUPFAM" id="SSF53335">
    <property type="entry name" value="S-adenosyl-L-methionine-dependent methyltransferases"/>
    <property type="match status" value="1"/>
</dbReference>
<dbReference type="EMBL" id="CAKMMF010000030">
    <property type="protein sequence ID" value="CAH1218387.1"/>
    <property type="molecule type" value="Genomic_DNA"/>
</dbReference>
<keyword evidence="2" id="KW-1185">Reference proteome</keyword>
<reference evidence="1" key="1">
    <citation type="submission" date="2022-01" db="EMBL/GenBank/DDBJ databases">
        <authorList>
            <person name="Criscuolo A."/>
        </authorList>
    </citation>
    <scope>NUCLEOTIDE SEQUENCE</scope>
    <source>
        <strain evidence="1">CIP111893</strain>
    </source>
</reference>
<dbReference type="PANTHER" id="PTHR40036:SF1">
    <property type="entry name" value="MACROCIN O-METHYLTRANSFERASE"/>
    <property type="match status" value="1"/>
</dbReference>
<protein>
    <recommendedName>
        <fullName evidence="3">Macrocin-O-methyltransferase (TylF)</fullName>
    </recommendedName>
</protein>
<evidence type="ECO:0008006" key="3">
    <source>
        <dbReference type="Google" id="ProtNLM"/>
    </source>
</evidence>
<evidence type="ECO:0000313" key="1">
    <source>
        <dbReference type="EMBL" id="CAH1218387.1"/>
    </source>
</evidence>
<dbReference type="Pfam" id="PF05711">
    <property type="entry name" value="TylF"/>
    <property type="match status" value="1"/>
</dbReference>
<accession>A0ABN8GW23</accession>
<proteinExistence type="predicted"/>
<gene>
    <name evidence="1" type="ORF">PAECIP111893_04428</name>
</gene>
<sequence>MSESFRPMGMISKHHSESDFEAYRLTEEAFVASGLSIFNKLEAFPRFATKRSLSRFLCRYEIYKGIAGINGSIVECGVFNGGGLFTWAQLANIFEPANHTRKIVGFDTFAGFPSLSGEDEEPDKEFKAGDLQGETLENLQLSAAKYTAERYLSHIPNMELVQGDFMQTGPSFIDQNKHMLVALLYLDFDLYEPTRKAIELFLPRMGKGAVICFDELNCASFPGETTALLEMLPIRNVSIERFPTDPWISYIRL</sequence>
<dbReference type="RefSeq" id="WP_236344877.1">
    <property type="nucleotide sequence ID" value="NZ_CAKMMF010000030.1"/>
</dbReference>
<organism evidence="1 2">
    <name type="scientific">Paenibacillus plantiphilus</name>
    <dbReference type="NCBI Taxonomy" id="2905650"/>
    <lineage>
        <taxon>Bacteria</taxon>
        <taxon>Bacillati</taxon>
        <taxon>Bacillota</taxon>
        <taxon>Bacilli</taxon>
        <taxon>Bacillales</taxon>
        <taxon>Paenibacillaceae</taxon>
        <taxon>Paenibacillus</taxon>
    </lineage>
</organism>
<dbReference type="InterPro" id="IPR029063">
    <property type="entry name" value="SAM-dependent_MTases_sf"/>
</dbReference>
<evidence type="ECO:0000313" key="2">
    <source>
        <dbReference type="Proteomes" id="UP000838686"/>
    </source>
</evidence>
<comment type="caution">
    <text evidence="1">The sequence shown here is derived from an EMBL/GenBank/DDBJ whole genome shotgun (WGS) entry which is preliminary data.</text>
</comment>
<dbReference type="InterPro" id="IPR008884">
    <property type="entry name" value="TylF_MeTrfase"/>
</dbReference>
<name>A0ABN8GW23_9BACL</name>